<reference evidence="1 2" key="1">
    <citation type="submission" date="2018-03" db="EMBL/GenBank/DDBJ databases">
        <authorList>
            <person name="Gully D."/>
        </authorList>
    </citation>
    <scope>NUCLEOTIDE SEQUENCE [LARGE SCALE GENOMIC DNA]</scope>
    <source>
        <strain evidence="1">ORS3257</strain>
    </source>
</reference>
<evidence type="ECO:0000313" key="2">
    <source>
        <dbReference type="Proteomes" id="UP000246085"/>
    </source>
</evidence>
<accession>A0A2U3PUG1</accession>
<gene>
    <name evidence="1" type="ORF">BRAD3257_1661</name>
</gene>
<organism evidence="1 2">
    <name type="scientific">Bradyrhizobium vignae</name>
    <dbReference type="NCBI Taxonomy" id="1549949"/>
    <lineage>
        <taxon>Bacteria</taxon>
        <taxon>Pseudomonadati</taxon>
        <taxon>Pseudomonadota</taxon>
        <taxon>Alphaproteobacteria</taxon>
        <taxon>Hyphomicrobiales</taxon>
        <taxon>Nitrobacteraceae</taxon>
        <taxon>Bradyrhizobium</taxon>
    </lineage>
</organism>
<dbReference type="KEGG" id="bvz:BRAD3257_1661"/>
<proteinExistence type="predicted"/>
<evidence type="ECO:0000313" key="1">
    <source>
        <dbReference type="EMBL" id="SPP92782.1"/>
    </source>
</evidence>
<protein>
    <submittedName>
        <fullName evidence="1">Uncharacterized protein</fullName>
    </submittedName>
</protein>
<dbReference type="AlphaFoldDB" id="A0A2U3PUG1"/>
<dbReference type="Proteomes" id="UP000246085">
    <property type="component" value="Chromosome BRAD3257"/>
</dbReference>
<sequence length="68" mass="7366">MAIVLPRIQAKSVIVSTDWQRVASGHNYEEGRQEDPATRARVSKKVSVAEAAVYSGGTPGRCRPSNPE</sequence>
<name>A0A2U3PUG1_9BRAD</name>
<dbReference type="EMBL" id="LS398110">
    <property type="protein sequence ID" value="SPP92782.1"/>
    <property type="molecule type" value="Genomic_DNA"/>
</dbReference>